<feature type="region of interest" description="Disordered" evidence="1">
    <location>
        <begin position="1"/>
        <end position="36"/>
    </location>
</feature>
<evidence type="ECO:0000256" key="1">
    <source>
        <dbReference type="SAM" id="MobiDB-lite"/>
    </source>
</evidence>
<dbReference type="Gene3D" id="1.25.40.20">
    <property type="entry name" value="Ankyrin repeat-containing domain"/>
    <property type="match status" value="2"/>
</dbReference>
<feature type="transmembrane region" description="Helical" evidence="2">
    <location>
        <begin position="445"/>
        <end position="465"/>
    </location>
</feature>
<feature type="transmembrane region" description="Helical" evidence="2">
    <location>
        <begin position="485"/>
        <end position="508"/>
    </location>
</feature>
<keyword evidence="2" id="KW-0472">Membrane</keyword>
<sequence length="606" mass="68419">MANLMEEEEEEARIDVDSISSPAQDGPETEVLTSPQPMSPLVLLSGERYLYLTVCIPLYGAAMKGDWKTAEGIFKMFPPAVHMTITQGRDTTLHIAAAAKHVRFVEEMVNMMEPKDLELQNKDSNTALCFAAASGIVRIAEVMVKKNEKLPMIQGGGGMIPLHMAALLGHSEMVWYLYNKTLHEHLAPGDWVGLLNTCISTDLYDVALDILHHHPALAVERDENDETALHLLARKPSAFSGGDQLHMWNTFINSISCNKEERKKKSKQTQALRLVKHLWQQVRQRMPSEISDLIRRPSPLLLVAAELGNTVFLTELVGSYPDLIWESDNDNRTIFHIAVLHRRESIFNLIYEIGSMKDLIVPYKDDNDNNMLHLAGRLAPLPQRKIVSGAALQMQRELLWFKEVEKIMLPTYRKRKNKDGKTPRDLFTKEHKNLMKDGEKWMRGTAAQSMLVATLIATVVFAAAFTVPGGSNQDTGIPILLRKKYFMIFAVSDAIALFSSSTSILVFLSILTSRYAEDDFLESLPSRLMFGLITLFVSIISMMVTFTITFFLVFGHGFAWAPILIAVSACVPVTLYFSLQYPLLADIFRSTYGSRFLFRPRKRMLY</sequence>
<evidence type="ECO:0000256" key="2">
    <source>
        <dbReference type="SAM" id="Phobius"/>
    </source>
</evidence>
<dbReference type="PANTHER" id="PTHR24177">
    <property type="entry name" value="CASKIN"/>
    <property type="match status" value="1"/>
</dbReference>
<feature type="domain" description="PGG" evidence="3">
    <location>
        <begin position="440"/>
        <end position="552"/>
    </location>
</feature>
<proteinExistence type="predicted"/>
<evidence type="ECO:0000313" key="5">
    <source>
        <dbReference type="Proteomes" id="UP001168098"/>
    </source>
</evidence>
<dbReference type="GO" id="GO:0016020">
    <property type="term" value="C:membrane"/>
    <property type="evidence" value="ECO:0007669"/>
    <property type="project" value="TreeGrafter"/>
</dbReference>
<dbReference type="InterPro" id="IPR036770">
    <property type="entry name" value="Ankyrin_rpt-contain_sf"/>
</dbReference>
<dbReference type="InterPro" id="IPR002110">
    <property type="entry name" value="Ankyrin_rpt"/>
</dbReference>
<dbReference type="InterPro" id="IPR026961">
    <property type="entry name" value="PGG_dom"/>
</dbReference>
<keyword evidence="2" id="KW-0812">Transmembrane</keyword>
<organism evidence="4 5">
    <name type="scientific">Vitis rotundifolia</name>
    <name type="common">Muscadine grape</name>
    <dbReference type="NCBI Taxonomy" id="103349"/>
    <lineage>
        <taxon>Eukaryota</taxon>
        <taxon>Viridiplantae</taxon>
        <taxon>Streptophyta</taxon>
        <taxon>Embryophyta</taxon>
        <taxon>Tracheophyta</taxon>
        <taxon>Spermatophyta</taxon>
        <taxon>Magnoliopsida</taxon>
        <taxon>eudicotyledons</taxon>
        <taxon>Gunneridae</taxon>
        <taxon>Pentapetalae</taxon>
        <taxon>rosids</taxon>
        <taxon>Vitales</taxon>
        <taxon>Vitaceae</taxon>
        <taxon>Viteae</taxon>
        <taxon>Vitis</taxon>
    </lineage>
</organism>
<dbReference type="SUPFAM" id="SSF48403">
    <property type="entry name" value="Ankyrin repeat"/>
    <property type="match status" value="1"/>
</dbReference>
<feature type="transmembrane region" description="Helical" evidence="2">
    <location>
        <begin position="528"/>
        <end position="553"/>
    </location>
</feature>
<dbReference type="PANTHER" id="PTHR24177:SF292">
    <property type="entry name" value="ANKYRIN REPEAT FAMILY PROTEIN-RELATED"/>
    <property type="match status" value="1"/>
</dbReference>
<dbReference type="Pfam" id="PF13962">
    <property type="entry name" value="PGG"/>
    <property type="match status" value="1"/>
</dbReference>
<feature type="compositionally biased region" description="Acidic residues" evidence="1">
    <location>
        <begin position="1"/>
        <end position="12"/>
    </location>
</feature>
<reference evidence="4 5" key="1">
    <citation type="journal article" date="2023" name="BMC Biotechnol.">
        <title>Vitis rotundifolia cv Carlos genome sequencing.</title>
        <authorList>
            <person name="Huff M."/>
            <person name="Hulse-Kemp A."/>
            <person name="Scheffler B."/>
            <person name="Youngblood R."/>
            <person name="Simpson S."/>
            <person name="Babiker E."/>
            <person name="Staton M."/>
        </authorList>
    </citation>
    <scope>NUCLEOTIDE SEQUENCE [LARGE SCALE GENOMIC DNA]</scope>
    <source>
        <tissue evidence="4">Leaf</tissue>
    </source>
</reference>
<evidence type="ECO:0000259" key="3">
    <source>
        <dbReference type="Pfam" id="PF13962"/>
    </source>
</evidence>
<keyword evidence="2" id="KW-1133">Transmembrane helix</keyword>
<dbReference type="AlphaFoldDB" id="A0AA39AKV5"/>
<dbReference type="Proteomes" id="UP001168098">
    <property type="component" value="Unassembled WGS sequence"/>
</dbReference>
<evidence type="ECO:0000313" key="4">
    <source>
        <dbReference type="EMBL" id="KAJ9709530.1"/>
    </source>
</evidence>
<dbReference type="EMBL" id="JARBHA010000001">
    <property type="protein sequence ID" value="KAJ9709530.1"/>
    <property type="molecule type" value="Genomic_DNA"/>
</dbReference>
<gene>
    <name evidence="4" type="ORF">PVL29_001151</name>
</gene>
<dbReference type="SMART" id="SM00248">
    <property type="entry name" value="ANK"/>
    <property type="match status" value="5"/>
</dbReference>
<accession>A0AA39AKV5</accession>
<protein>
    <recommendedName>
        <fullName evidence="3">PGG domain-containing protein</fullName>
    </recommendedName>
</protein>
<keyword evidence="5" id="KW-1185">Reference proteome</keyword>
<comment type="caution">
    <text evidence="4">The sequence shown here is derived from an EMBL/GenBank/DDBJ whole genome shotgun (WGS) entry which is preliminary data.</text>
</comment>
<name>A0AA39AKV5_VITRO</name>
<dbReference type="Pfam" id="PF12796">
    <property type="entry name" value="Ank_2"/>
    <property type="match status" value="1"/>
</dbReference>
<feature type="transmembrane region" description="Helical" evidence="2">
    <location>
        <begin position="559"/>
        <end position="579"/>
    </location>
</feature>